<evidence type="ECO:0000256" key="4">
    <source>
        <dbReference type="ARBA" id="ARBA00022833"/>
    </source>
</evidence>
<dbReference type="GO" id="GO:0005524">
    <property type="term" value="F:ATP binding"/>
    <property type="evidence" value="ECO:0007669"/>
    <property type="project" value="InterPro"/>
</dbReference>
<comment type="cofactor">
    <cofactor evidence="1">
        <name>Zn(2+)</name>
        <dbReference type="ChEBI" id="CHEBI:29105"/>
    </cofactor>
</comment>
<feature type="domain" description="Alanyl-transfer RNA synthetases family profile" evidence="5">
    <location>
        <begin position="1"/>
        <end position="235"/>
    </location>
</feature>
<dbReference type="Gene3D" id="3.30.980.10">
    <property type="entry name" value="Threonyl-trna Synthetase, Chain A, domain 2"/>
    <property type="match status" value="1"/>
</dbReference>
<dbReference type="GO" id="GO:0004813">
    <property type="term" value="F:alanine-tRNA ligase activity"/>
    <property type="evidence" value="ECO:0007669"/>
    <property type="project" value="InterPro"/>
</dbReference>
<evidence type="ECO:0000256" key="3">
    <source>
        <dbReference type="ARBA" id="ARBA00022723"/>
    </source>
</evidence>
<evidence type="ECO:0000259" key="5">
    <source>
        <dbReference type="PROSITE" id="PS50860"/>
    </source>
</evidence>
<dbReference type="InterPro" id="IPR018163">
    <property type="entry name" value="Thr/Ala-tRNA-synth_IIc_edit"/>
</dbReference>
<dbReference type="PANTHER" id="PTHR43462">
    <property type="entry name" value="ALANYL-TRNA EDITING PROTEIN"/>
    <property type="match status" value="1"/>
</dbReference>
<dbReference type="Pfam" id="PF02272">
    <property type="entry name" value="DHHA1"/>
    <property type="match status" value="1"/>
</dbReference>
<keyword evidence="4" id="KW-0862">Zinc</keyword>
<dbReference type="Pfam" id="PF01411">
    <property type="entry name" value="tRNA-synt_2c"/>
    <property type="match status" value="1"/>
</dbReference>
<dbReference type="PANTHER" id="PTHR43462:SF1">
    <property type="entry name" value="ALANYL-TRNA EDITING PROTEIN AARSD1"/>
    <property type="match status" value="1"/>
</dbReference>
<dbReference type="InterPro" id="IPR051335">
    <property type="entry name" value="Alanyl-tRNA_Editing_Enzymes"/>
</dbReference>
<evidence type="ECO:0000313" key="6">
    <source>
        <dbReference type="EMBL" id="HIW83749.1"/>
    </source>
</evidence>
<dbReference type="GO" id="GO:0002161">
    <property type="term" value="F:aminoacyl-tRNA deacylase activity"/>
    <property type="evidence" value="ECO:0007669"/>
    <property type="project" value="UniProtKB-ARBA"/>
</dbReference>
<dbReference type="InterPro" id="IPR009000">
    <property type="entry name" value="Transl_B-barrel_sf"/>
</dbReference>
<reference evidence="6" key="1">
    <citation type="journal article" date="2021" name="PeerJ">
        <title>Extensive microbial diversity within the chicken gut microbiome revealed by metagenomics and culture.</title>
        <authorList>
            <person name="Gilroy R."/>
            <person name="Ravi A."/>
            <person name="Getino M."/>
            <person name="Pursley I."/>
            <person name="Horton D.L."/>
            <person name="Alikhan N.F."/>
            <person name="Baker D."/>
            <person name="Gharbi K."/>
            <person name="Hall N."/>
            <person name="Watson M."/>
            <person name="Adriaenssens E.M."/>
            <person name="Foster-Nyarko E."/>
            <person name="Jarju S."/>
            <person name="Secka A."/>
            <person name="Antonio M."/>
            <person name="Oren A."/>
            <person name="Chaudhuri R.R."/>
            <person name="La Ragione R."/>
            <person name="Hildebrand F."/>
            <person name="Pallen M.J."/>
        </authorList>
    </citation>
    <scope>NUCLEOTIDE SEQUENCE</scope>
    <source>
        <strain evidence="6">ChiSxjej1B13-11762</strain>
    </source>
</reference>
<dbReference type="SMART" id="SM00863">
    <property type="entry name" value="tRNA_SAD"/>
    <property type="match status" value="1"/>
</dbReference>
<dbReference type="EMBL" id="DXGF01000101">
    <property type="protein sequence ID" value="HIW83749.1"/>
    <property type="molecule type" value="Genomic_DNA"/>
</dbReference>
<gene>
    <name evidence="6" type="ORF">H9873_05450</name>
</gene>
<dbReference type="GO" id="GO:0046872">
    <property type="term" value="F:metal ion binding"/>
    <property type="evidence" value="ECO:0007669"/>
    <property type="project" value="UniProtKB-KW"/>
</dbReference>
<name>A0A9D1R9I0_9FIRM</name>
<evidence type="ECO:0000256" key="1">
    <source>
        <dbReference type="ARBA" id="ARBA00001947"/>
    </source>
</evidence>
<protein>
    <recommendedName>
        <fullName evidence="5">Alanyl-transfer RNA synthetases family profile domain-containing protein</fullName>
    </recommendedName>
</protein>
<evidence type="ECO:0000313" key="7">
    <source>
        <dbReference type="Proteomes" id="UP000824263"/>
    </source>
</evidence>
<comment type="caution">
    <text evidence="6">The sequence shown here is derived from an EMBL/GenBank/DDBJ whole genome shotgun (WGS) entry which is preliminary data.</text>
</comment>
<evidence type="ECO:0000256" key="2">
    <source>
        <dbReference type="ARBA" id="ARBA00004496"/>
    </source>
</evidence>
<proteinExistence type="predicted"/>
<dbReference type="InterPro" id="IPR018164">
    <property type="entry name" value="Ala-tRNA-synth_IIc_N"/>
</dbReference>
<dbReference type="SUPFAM" id="SSF50447">
    <property type="entry name" value="Translation proteins"/>
    <property type="match status" value="1"/>
</dbReference>
<organism evidence="6 7">
    <name type="scientific">Candidatus Dorea gallistercoris</name>
    <dbReference type="NCBI Taxonomy" id="2838542"/>
    <lineage>
        <taxon>Bacteria</taxon>
        <taxon>Bacillati</taxon>
        <taxon>Bacillota</taxon>
        <taxon>Clostridia</taxon>
        <taxon>Lachnospirales</taxon>
        <taxon>Lachnospiraceae</taxon>
        <taxon>Dorea</taxon>
    </lineage>
</organism>
<dbReference type="AlphaFoldDB" id="A0A9D1R9I0"/>
<sequence length="390" mass="43856">MTERLYYEDSHRKEFDGEVLVCEPEGDHYKVVLDRTTFFPEGGGQYADTGEINGIRVFDVKERDGQIWHKMERPLEPGAKVHGRIDWEQRFDRMQQHTGEHIVSGLVHQRFGYANVGFHLGEDYCTMDFNGPITKGQLKEIEQEANRAVFANLPVSVLYPSKEELAGLSYRSKIEIEGQVRLISIPGYDLCACCAPHMDTTGEIGLIKLVSMVNYKGGERITLLAGMRSLKDYEEKEASAKAISAMLCAKEPEIAQAVEHLKEEQSSLKRKNLSLQRKFLGYLAEEISTEEPVVTVFEEDLAGDAPRELMNLLLDKGAKVCAVFADNGQSFRYVIGSRAQDVRPLCRELNEALEGRGGGKPDMVQGTLAKGTKEEIKKLCKAFAEERRNE</sequence>
<dbReference type="GO" id="GO:0003676">
    <property type="term" value="F:nucleic acid binding"/>
    <property type="evidence" value="ECO:0007669"/>
    <property type="project" value="InterPro"/>
</dbReference>
<dbReference type="SUPFAM" id="SSF55186">
    <property type="entry name" value="ThrRS/AlaRS common domain"/>
    <property type="match status" value="1"/>
</dbReference>
<dbReference type="Pfam" id="PF07973">
    <property type="entry name" value="tRNA_SAD"/>
    <property type="match status" value="1"/>
</dbReference>
<dbReference type="InterPro" id="IPR018165">
    <property type="entry name" value="Ala-tRNA-synth_IIc_core"/>
</dbReference>
<dbReference type="GO" id="GO:0006419">
    <property type="term" value="P:alanyl-tRNA aminoacylation"/>
    <property type="evidence" value="ECO:0007669"/>
    <property type="project" value="InterPro"/>
</dbReference>
<accession>A0A9D1R9I0</accession>
<dbReference type="Gene3D" id="2.40.30.130">
    <property type="match status" value="1"/>
</dbReference>
<dbReference type="InterPro" id="IPR003156">
    <property type="entry name" value="DHHA1_dom"/>
</dbReference>
<comment type="subcellular location">
    <subcellularLocation>
        <location evidence="2">Cytoplasm</location>
    </subcellularLocation>
</comment>
<dbReference type="Proteomes" id="UP000824263">
    <property type="component" value="Unassembled WGS sequence"/>
</dbReference>
<dbReference type="InterPro" id="IPR012947">
    <property type="entry name" value="tRNA_SAD"/>
</dbReference>
<dbReference type="GO" id="GO:0005737">
    <property type="term" value="C:cytoplasm"/>
    <property type="evidence" value="ECO:0007669"/>
    <property type="project" value="UniProtKB-SubCell"/>
</dbReference>
<dbReference type="PROSITE" id="PS50860">
    <property type="entry name" value="AA_TRNA_LIGASE_II_ALA"/>
    <property type="match status" value="1"/>
</dbReference>
<dbReference type="Gene3D" id="3.10.310.40">
    <property type="match status" value="1"/>
</dbReference>
<keyword evidence="3" id="KW-0479">Metal-binding</keyword>
<reference evidence="6" key="2">
    <citation type="submission" date="2021-04" db="EMBL/GenBank/DDBJ databases">
        <authorList>
            <person name="Gilroy R."/>
        </authorList>
    </citation>
    <scope>NUCLEOTIDE SEQUENCE</scope>
    <source>
        <strain evidence="6">ChiSxjej1B13-11762</strain>
    </source>
</reference>